<feature type="region of interest" description="Disordered" evidence="1">
    <location>
        <begin position="60"/>
        <end position="91"/>
    </location>
</feature>
<dbReference type="EMBL" id="JAUHJR010000179">
    <property type="protein sequence ID" value="MDN4163731.1"/>
    <property type="molecule type" value="Genomic_DNA"/>
</dbReference>
<keyword evidence="3" id="KW-1185">Reference proteome</keyword>
<dbReference type="InterPro" id="IPR011044">
    <property type="entry name" value="Quino_amine_DH_bsu"/>
</dbReference>
<proteinExistence type="predicted"/>
<feature type="compositionally biased region" description="Low complexity" evidence="1">
    <location>
        <begin position="73"/>
        <end position="91"/>
    </location>
</feature>
<sequence>AVWDVSPGGAAEVAVLPTAASKGGGLAYDREGRLYTYGEDASVLVWEEGTQVPVRRLVAPPRQEPPDAQQPMAVAVSADGSTAASGDSPRG</sequence>
<protein>
    <submittedName>
        <fullName evidence="2">Uncharacterized protein</fullName>
    </submittedName>
</protein>
<feature type="non-terminal residue" evidence="2">
    <location>
        <position position="91"/>
    </location>
</feature>
<reference evidence="2" key="1">
    <citation type="submission" date="2023-06" db="EMBL/GenBank/DDBJ databases">
        <title>Draft genome sequence of Nocardioides sp. SOB72.</title>
        <authorList>
            <person name="Zhang G."/>
        </authorList>
    </citation>
    <scope>NUCLEOTIDE SEQUENCE</scope>
    <source>
        <strain evidence="2">SOB72</strain>
    </source>
</reference>
<organism evidence="2 3">
    <name type="scientific">Nocardioides abyssi</name>
    <dbReference type="NCBI Taxonomy" id="3058370"/>
    <lineage>
        <taxon>Bacteria</taxon>
        <taxon>Bacillati</taxon>
        <taxon>Actinomycetota</taxon>
        <taxon>Actinomycetes</taxon>
        <taxon>Propionibacteriales</taxon>
        <taxon>Nocardioidaceae</taxon>
        <taxon>Nocardioides</taxon>
    </lineage>
</organism>
<dbReference type="RefSeq" id="WP_300963051.1">
    <property type="nucleotide sequence ID" value="NZ_JAUHJR010000179.1"/>
</dbReference>
<evidence type="ECO:0000313" key="2">
    <source>
        <dbReference type="EMBL" id="MDN4163731.1"/>
    </source>
</evidence>
<comment type="caution">
    <text evidence="2">The sequence shown here is derived from an EMBL/GenBank/DDBJ whole genome shotgun (WGS) entry which is preliminary data.</text>
</comment>
<dbReference type="SUPFAM" id="SSF50969">
    <property type="entry name" value="YVTN repeat-like/Quinoprotein amine dehydrogenase"/>
    <property type="match status" value="1"/>
</dbReference>
<name>A0ABT8F120_9ACTN</name>
<accession>A0ABT8F120</accession>
<gene>
    <name evidence="2" type="ORF">QWY29_20405</name>
</gene>
<evidence type="ECO:0000313" key="3">
    <source>
        <dbReference type="Proteomes" id="UP001168537"/>
    </source>
</evidence>
<evidence type="ECO:0000256" key="1">
    <source>
        <dbReference type="SAM" id="MobiDB-lite"/>
    </source>
</evidence>
<feature type="non-terminal residue" evidence="2">
    <location>
        <position position="1"/>
    </location>
</feature>
<dbReference type="Proteomes" id="UP001168537">
    <property type="component" value="Unassembled WGS sequence"/>
</dbReference>